<organism evidence="1 2">
    <name type="scientific">Streptomyces venezuelae</name>
    <dbReference type="NCBI Taxonomy" id="54571"/>
    <lineage>
        <taxon>Bacteria</taxon>
        <taxon>Bacillati</taxon>
        <taxon>Actinomycetota</taxon>
        <taxon>Actinomycetes</taxon>
        <taxon>Kitasatosporales</taxon>
        <taxon>Streptomycetaceae</taxon>
        <taxon>Streptomyces</taxon>
    </lineage>
</organism>
<dbReference type="RefSeq" id="WP_150187592.1">
    <property type="nucleotide sequence ID" value="NZ_CP029191.1"/>
</dbReference>
<dbReference type="EMBL" id="CP029191">
    <property type="protein sequence ID" value="QES45282.1"/>
    <property type="molecule type" value="Genomic_DNA"/>
</dbReference>
<proteinExistence type="predicted"/>
<evidence type="ECO:0000313" key="1">
    <source>
        <dbReference type="EMBL" id="QES45282.1"/>
    </source>
</evidence>
<protein>
    <submittedName>
        <fullName evidence="1">Uncharacterized protein</fullName>
    </submittedName>
</protein>
<sequence length="114" mass="13112">MSVTLSRTVTYRAFDFRDEVRIYRAREDGTIVPEPVEVCPFPDHPEAPLATMTLHQCRRNDALGMYWHITGAWTVQEADFRTPGVPLFGRPGIEGTTVRRWYEGNASLVELCRR</sequence>
<evidence type="ECO:0000313" key="2">
    <source>
        <dbReference type="Proteomes" id="UP000324015"/>
    </source>
</evidence>
<name>A0A5P2CQU9_STRVZ</name>
<reference evidence="1 2" key="1">
    <citation type="submission" date="2018-05" db="EMBL/GenBank/DDBJ databases">
        <title>Streptomyces venezuelae.</title>
        <authorList>
            <person name="Kim W."/>
            <person name="Lee N."/>
            <person name="Cho B.-K."/>
        </authorList>
    </citation>
    <scope>NUCLEOTIDE SEQUENCE [LARGE SCALE GENOMIC DNA]</scope>
    <source>
        <strain evidence="1 2">ATCC 14585</strain>
    </source>
</reference>
<gene>
    <name evidence="1" type="ORF">DEJ49_33635</name>
</gene>
<dbReference type="AlphaFoldDB" id="A0A5P2CQU9"/>
<dbReference type="Proteomes" id="UP000324015">
    <property type="component" value="Chromosome"/>
</dbReference>
<accession>A0A5P2CQU9</accession>